<dbReference type="Proteomes" id="UP000784128">
    <property type="component" value="Unassembled WGS sequence"/>
</dbReference>
<feature type="domain" description="Protein-PII uridylyltransferase N-terminal" evidence="1">
    <location>
        <begin position="95"/>
        <end position="223"/>
    </location>
</feature>
<evidence type="ECO:0000313" key="4">
    <source>
        <dbReference type="Proteomes" id="UP000784128"/>
    </source>
</evidence>
<accession>A0ABS5UBV1</accession>
<sequence>MPVTLSSKGKDFEAWRSAEEFAVTCRQMLLSKTDMLLSDQAEALFAAADRYLAEKAAAHEANLANLRNLMDQAGQTTVPRDLKQLLTDFYTNAYDFFGQNRSSVAFYTLSNSFLRAVCAAIVGHAKKELGLSADKLPPITLVVLGSGGRLEFSPFSRLPLLMVHGETDASGTVPLRLFGKILHEAFEEAGLFPDDVVTPRNPAWNSTMAFWRHGLEQKIRQGTLKEIIDLLKLADQTVIHDEGLGMEFREHCLTLLKSSHTSLDLMVKRLLELPRGLGIMGGLKYEKRGVCQGYFNLFSHALLPLTAAVTALALLKGVAQASTTDRIRGLLRRGDLNVEMAERLLETWHLFNEMRLDQEASLRPDWERKNVLCLDTEDWDKSFFDRFKESLETVSTLHRQVGIAFNTFLEAV</sequence>
<comment type="caution">
    <text evidence="3">The sequence shown here is derived from an EMBL/GenBank/DDBJ whole genome shotgun (WGS) entry which is preliminary data.</text>
</comment>
<evidence type="ECO:0000259" key="1">
    <source>
        <dbReference type="Pfam" id="PF03445"/>
    </source>
</evidence>
<name>A0ABS5UBV1_9BACT</name>
<evidence type="ECO:0000313" key="3">
    <source>
        <dbReference type="EMBL" id="MBT1073160.1"/>
    </source>
</evidence>
<keyword evidence="4" id="KW-1185">Reference proteome</keyword>
<evidence type="ECO:0008006" key="5">
    <source>
        <dbReference type="Google" id="ProtNLM"/>
    </source>
</evidence>
<dbReference type="InterPro" id="IPR005105">
    <property type="entry name" value="GlnD_Uridyltrans_N"/>
</dbReference>
<reference evidence="3 4" key="1">
    <citation type="submission" date="2021-05" db="EMBL/GenBank/DDBJ databases">
        <title>The draft genome of Geobacter chapellei DSM 13688.</title>
        <authorList>
            <person name="Xu Z."/>
            <person name="Masuda Y."/>
            <person name="Itoh H."/>
            <person name="Senoo K."/>
        </authorList>
    </citation>
    <scope>NUCLEOTIDE SEQUENCE [LARGE SCALE GENOMIC DNA]</scope>
    <source>
        <strain evidence="3 4">DSM 13688</strain>
    </source>
</reference>
<gene>
    <name evidence="3" type="ORF">KJB30_15305</name>
</gene>
<protein>
    <recommendedName>
        <fullName evidence="5">Nucleotidyltransferase DUF294</fullName>
    </recommendedName>
</protein>
<dbReference type="InterPro" id="IPR018821">
    <property type="entry name" value="DUF294_put_nucleoTrafse_sb-bd"/>
</dbReference>
<dbReference type="Pfam" id="PF10335">
    <property type="entry name" value="DUF294_C"/>
    <property type="match status" value="1"/>
</dbReference>
<organism evidence="3 4">
    <name type="scientific">Pelotalea chapellei</name>
    <dbReference type="NCBI Taxonomy" id="44671"/>
    <lineage>
        <taxon>Bacteria</taxon>
        <taxon>Pseudomonadati</taxon>
        <taxon>Thermodesulfobacteriota</taxon>
        <taxon>Desulfuromonadia</taxon>
        <taxon>Geobacterales</taxon>
        <taxon>Geobacteraceae</taxon>
        <taxon>Pelotalea</taxon>
    </lineage>
</organism>
<dbReference type="RefSeq" id="WP_214300913.1">
    <property type="nucleotide sequence ID" value="NZ_JAHDYS010000017.1"/>
</dbReference>
<evidence type="ECO:0000259" key="2">
    <source>
        <dbReference type="Pfam" id="PF10335"/>
    </source>
</evidence>
<proteinExistence type="predicted"/>
<dbReference type="EMBL" id="JAHDYS010000017">
    <property type="protein sequence ID" value="MBT1073160.1"/>
    <property type="molecule type" value="Genomic_DNA"/>
</dbReference>
<feature type="domain" description="DUF294" evidence="2">
    <location>
        <begin position="264"/>
        <end position="402"/>
    </location>
</feature>
<dbReference type="Pfam" id="PF03445">
    <property type="entry name" value="DUF294"/>
    <property type="match status" value="1"/>
</dbReference>